<evidence type="ECO:0000256" key="3">
    <source>
        <dbReference type="ARBA" id="ARBA00022989"/>
    </source>
</evidence>
<feature type="domain" description="SHOCT" evidence="7">
    <location>
        <begin position="95"/>
        <end position="122"/>
    </location>
</feature>
<organism evidence="8 9">
    <name type="scientific">Persicobacter psychrovividus</name>
    <dbReference type="NCBI Taxonomy" id="387638"/>
    <lineage>
        <taxon>Bacteria</taxon>
        <taxon>Pseudomonadati</taxon>
        <taxon>Bacteroidota</taxon>
        <taxon>Cytophagia</taxon>
        <taxon>Cytophagales</taxon>
        <taxon>Persicobacteraceae</taxon>
        <taxon>Persicobacter</taxon>
    </lineage>
</organism>
<evidence type="ECO:0000313" key="8">
    <source>
        <dbReference type="EMBL" id="BDD00383.1"/>
    </source>
</evidence>
<keyword evidence="2 5" id="KW-0812">Transmembrane</keyword>
<name>A0ABM7VI25_9BACT</name>
<evidence type="ECO:0000259" key="7">
    <source>
        <dbReference type="Pfam" id="PF09851"/>
    </source>
</evidence>
<dbReference type="InterPro" id="IPR007829">
    <property type="entry name" value="TM2"/>
</dbReference>
<gene>
    <name evidence="8" type="ORF">PEPS_26630</name>
</gene>
<comment type="subcellular location">
    <subcellularLocation>
        <location evidence="1">Membrane</location>
        <topology evidence="1">Multi-pass membrane protein</topology>
    </subcellularLocation>
</comment>
<dbReference type="RefSeq" id="WP_338397293.1">
    <property type="nucleotide sequence ID" value="NZ_AP025292.1"/>
</dbReference>
<evidence type="ECO:0008006" key="10">
    <source>
        <dbReference type="Google" id="ProtNLM"/>
    </source>
</evidence>
<evidence type="ECO:0000256" key="4">
    <source>
        <dbReference type="ARBA" id="ARBA00023136"/>
    </source>
</evidence>
<keyword evidence="4 5" id="KW-0472">Membrane</keyword>
<accession>A0ABM7VI25</accession>
<proteinExistence type="predicted"/>
<feature type="transmembrane region" description="Helical" evidence="5">
    <location>
        <begin position="28"/>
        <end position="49"/>
    </location>
</feature>
<dbReference type="Proteomes" id="UP001354989">
    <property type="component" value="Chromosome"/>
</dbReference>
<dbReference type="Pfam" id="PF09851">
    <property type="entry name" value="SHOCT"/>
    <property type="match status" value="1"/>
</dbReference>
<evidence type="ECO:0000256" key="2">
    <source>
        <dbReference type="ARBA" id="ARBA00022692"/>
    </source>
</evidence>
<keyword evidence="3 5" id="KW-1133">Transmembrane helix</keyword>
<keyword evidence="9" id="KW-1185">Reference proteome</keyword>
<protein>
    <recommendedName>
        <fullName evidence="10">NINE protein</fullName>
    </recommendedName>
</protein>
<evidence type="ECO:0000256" key="5">
    <source>
        <dbReference type="SAM" id="Phobius"/>
    </source>
</evidence>
<evidence type="ECO:0000256" key="1">
    <source>
        <dbReference type="ARBA" id="ARBA00004141"/>
    </source>
</evidence>
<feature type="domain" description="TM2" evidence="6">
    <location>
        <begin position="2"/>
        <end position="52"/>
    </location>
</feature>
<reference evidence="8 9" key="1">
    <citation type="submission" date="2021-12" db="EMBL/GenBank/DDBJ databases">
        <title>Genome sequencing of bacteria with rrn-lacking chromosome and rrn-plasmid.</title>
        <authorList>
            <person name="Anda M."/>
            <person name="Iwasaki W."/>
        </authorList>
    </citation>
    <scope>NUCLEOTIDE SEQUENCE [LARGE SCALE GENOMIC DNA]</scope>
    <source>
        <strain evidence="8 9">NBRC 101262</strain>
    </source>
</reference>
<dbReference type="Pfam" id="PF05154">
    <property type="entry name" value="TM2"/>
    <property type="match status" value="1"/>
</dbReference>
<dbReference type="EMBL" id="AP025292">
    <property type="protein sequence ID" value="BDD00383.1"/>
    <property type="molecule type" value="Genomic_DNA"/>
</dbReference>
<dbReference type="InterPro" id="IPR018649">
    <property type="entry name" value="SHOCT"/>
</dbReference>
<evidence type="ECO:0000259" key="6">
    <source>
        <dbReference type="Pfam" id="PF05154"/>
    </source>
</evidence>
<evidence type="ECO:0000313" key="9">
    <source>
        <dbReference type="Proteomes" id="UP001354989"/>
    </source>
</evidence>
<sequence>MKDKLIAALLAFFLGALGIQHFYLKRPTHYGILSIVFCWTYIPALIGLIDGIQLLIMNDREFADKYNGGVQNIGFNYQQAHQQHARPVTSTNVADELRKLHELKECGILTEQEFSEQKRKLLRK</sequence>